<accession>A0A0H2RXY4</accession>
<organism evidence="1 2">
    <name type="scientific">Schizopora paradoxa</name>
    <dbReference type="NCBI Taxonomy" id="27342"/>
    <lineage>
        <taxon>Eukaryota</taxon>
        <taxon>Fungi</taxon>
        <taxon>Dikarya</taxon>
        <taxon>Basidiomycota</taxon>
        <taxon>Agaricomycotina</taxon>
        <taxon>Agaricomycetes</taxon>
        <taxon>Hymenochaetales</taxon>
        <taxon>Schizoporaceae</taxon>
        <taxon>Schizopora</taxon>
    </lineage>
</organism>
<keyword evidence="2" id="KW-1185">Reference proteome</keyword>
<evidence type="ECO:0000313" key="2">
    <source>
        <dbReference type="Proteomes" id="UP000053477"/>
    </source>
</evidence>
<dbReference type="EMBL" id="KQ085914">
    <property type="protein sequence ID" value="KLO16619.1"/>
    <property type="molecule type" value="Genomic_DNA"/>
</dbReference>
<evidence type="ECO:0000313" key="1">
    <source>
        <dbReference type="EMBL" id="KLO16619.1"/>
    </source>
</evidence>
<proteinExistence type="predicted"/>
<reference evidence="1 2" key="1">
    <citation type="submission" date="2015-04" db="EMBL/GenBank/DDBJ databases">
        <title>Complete genome sequence of Schizopora paradoxa KUC8140, a cosmopolitan wood degrader in East Asia.</title>
        <authorList>
            <consortium name="DOE Joint Genome Institute"/>
            <person name="Min B."/>
            <person name="Park H."/>
            <person name="Jang Y."/>
            <person name="Kim J.-J."/>
            <person name="Kim K.H."/>
            <person name="Pangilinan J."/>
            <person name="Lipzen A."/>
            <person name="Riley R."/>
            <person name="Grigoriev I.V."/>
            <person name="Spatafora J.W."/>
            <person name="Choi I.-G."/>
        </authorList>
    </citation>
    <scope>NUCLEOTIDE SEQUENCE [LARGE SCALE GENOMIC DNA]</scope>
    <source>
        <strain evidence="1 2">KUC8140</strain>
    </source>
</reference>
<name>A0A0H2RXY4_9AGAM</name>
<sequence length="124" mass="13495">MFDLFCVIPLPGALLSPKQLALPASFVFPSLSSQGSSTSFPRSFNVKGSLKAYSSRLAFSRGSFRLIARGKVVLAIQLYLFRAPRRSSIYDKLQKAYNRKTGEEGCLEVGRKNVTLSSSADPAG</sequence>
<gene>
    <name evidence="1" type="ORF">SCHPADRAFT_887680</name>
</gene>
<protein>
    <submittedName>
        <fullName evidence="1">Uncharacterized protein</fullName>
    </submittedName>
</protein>
<dbReference type="AlphaFoldDB" id="A0A0H2RXY4"/>
<dbReference type="Proteomes" id="UP000053477">
    <property type="component" value="Unassembled WGS sequence"/>
</dbReference>
<dbReference type="InParanoid" id="A0A0H2RXY4"/>